<name>A0ABT2JDD7_9PSEU</name>
<evidence type="ECO:0000313" key="13">
    <source>
        <dbReference type="Proteomes" id="UP001156441"/>
    </source>
</evidence>
<dbReference type="InterPro" id="IPR023837">
    <property type="entry name" value="EccCb-like_Actinobacteria"/>
</dbReference>
<evidence type="ECO:0000256" key="10">
    <source>
        <dbReference type="SAM" id="Phobius"/>
    </source>
</evidence>
<feature type="domain" description="FtsK" evidence="11">
    <location>
        <begin position="822"/>
        <end position="1012"/>
    </location>
</feature>
<evidence type="ECO:0000256" key="3">
    <source>
        <dbReference type="ARBA" id="ARBA00022692"/>
    </source>
</evidence>
<evidence type="ECO:0000256" key="6">
    <source>
        <dbReference type="ARBA" id="ARBA00022840"/>
    </source>
</evidence>
<keyword evidence="4" id="KW-0677">Repeat</keyword>
<feature type="domain" description="FtsK" evidence="11">
    <location>
        <begin position="460"/>
        <end position="660"/>
    </location>
</feature>
<comment type="caution">
    <text evidence="12">The sequence shown here is derived from an EMBL/GenBank/DDBJ whole genome shotgun (WGS) entry which is preliminary data.</text>
</comment>
<evidence type="ECO:0000256" key="8">
    <source>
        <dbReference type="ARBA" id="ARBA00023136"/>
    </source>
</evidence>
<evidence type="ECO:0000256" key="9">
    <source>
        <dbReference type="PROSITE-ProRule" id="PRU00289"/>
    </source>
</evidence>
<feature type="binding site" evidence="9">
    <location>
        <begin position="840"/>
        <end position="847"/>
    </location>
    <ligand>
        <name>ATP</name>
        <dbReference type="ChEBI" id="CHEBI:30616"/>
    </ligand>
</feature>
<evidence type="ECO:0000256" key="2">
    <source>
        <dbReference type="ARBA" id="ARBA00022475"/>
    </source>
</evidence>
<evidence type="ECO:0000256" key="5">
    <source>
        <dbReference type="ARBA" id="ARBA00022741"/>
    </source>
</evidence>
<dbReference type="Proteomes" id="UP001156441">
    <property type="component" value="Unassembled WGS sequence"/>
</dbReference>
<evidence type="ECO:0000259" key="11">
    <source>
        <dbReference type="PROSITE" id="PS50901"/>
    </source>
</evidence>
<feature type="binding site" evidence="9">
    <location>
        <begin position="483"/>
        <end position="490"/>
    </location>
    <ligand>
        <name>ATP</name>
        <dbReference type="ChEBI" id="CHEBI:30616"/>
    </ligand>
</feature>
<keyword evidence="13" id="KW-1185">Reference proteome</keyword>
<feature type="binding site" evidence="9">
    <location>
        <begin position="1124"/>
        <end position="1131"/>
    </location>
    <ligand>
        <name>ATP</name>
        <dbReference type="ChEBI" id="CHEBI:30616"/>
    </ligand>
</feature>
<organism evidence="12 13">
    <name type="scientific">Actinophytocola gossypii</name>
    <dbReference type="NCBI Taxonomy" id="2812003"/>
    <lineage>
        <taxon>Bacteria</taxon>
        <taxon>Bacillati</taxon>
        <taxon>Actinomycetota</taxon>
        <taxon>Actinomycetes</taxon>
        <taxon>Pseudonocardiales</taxon>
        <taxon>Pseudonocardiaceae</taxon>
    </lineage>
</organism>
<proteinExistence type="predicted"/>
<reference evidence="12 13" key="1">
    <citation type="submission" date="2021-02" db="EMBL/GenBank/DDBJ databases">
        <title>Actinophytocola xerophila sp. nov., isolated from soil of cotton cropping field.</title>
        <authorList>
            <person name="Huang R."/>
            <person name="Chen X."/>
            <person name="Ge X."/>
            <person name="Liu W."/>
        </authorList>
    </citation>
    <scope>NUCLEOTIDE SEQUENCE [LARGE SCALE GENOMIC DNA]</scope>
    <source>
        <strain evidence="12 13">S1-96</strain>
    </source>
</reference>
<dbReference type="EMBL" id="JAFFZE010000016">
    <property type="protein sequence ID" value="MCT2585898.1"/>
    <property type="molecule type" value="Genomic_DNA"/>
</dbReference>
<protein>
    <submittedName>
        <fullName evidence="12">Type VII secretion protein EccCa</fullName>
    </submittedName>
</protein>
<dbReference type="SUPFAM" id="SSF52540">
    <property type="entry name" value="P-loop containing nucleoside triphosphate hydrolases"/>
    <property type="match status" value="3"/>
</dbReference>
<dbReference type="PANTHER" id="PTHR22683">
    <property type="entry name" value="SPORULATION PROTEIN RELATED"/>
    <property type="match status" value="1"/>
</dbReference>
<dbReference type="InterPro" id="IPR003593">
    <property type="entry name" value="AAA+_ATPase"/>
</dbReference>
<evidence type="ECO:0000313" key="12">
    <source>
        <dbReference type="EMBL" id="MCT2585898.1"/>
    </source>
</evidence>
<dbReference type="PROSITE" id="PS50901">
    <property type="entry name" value="FTSK"/>
    <property type="match status" value="3"/>
</dbReference>
<keyword evidence="5 9" id="KW-0547">Nucleotide-binding</keyword>
<dbReference type="NCBIfam" id="TIGR03925">
    <property type="entry name" value="T7SS_EccC_b"/>
    <property type="match status" value="1"/>
</dbReference>
<dbReference type="NCBIfam" id="TIGR03924">
    <property type="entry name" value="T7SS_EccC_a"/>
    <property type="match status" value="1"/>
</dbReference>
<accession>A0ABT2JDD7</accession>
<sequence length="1326" mass="144379">MGTLVVRRPLRRPAPDMPAGELLLEAPPEIPVPRGRQWTQVLMVLPMVLMMGAMVLLFSGSFGQGSAYGTIRYITFGLFGLAMLAMVGVAFLQGGGPSKREMGTARRLYLRGLAQHRVRVGRTVRRQRTALWYLHPDPHTLWSVAGSYRLWERRRGDADFGVTRVGLGPQSLATRLIAPDTKPLEQLEPLSALALRRFLTTYSSVPDLPLAMAVNGFSRIHIRGDERARGLVRAMIAQLVTLQAPDDLRIAICVSDERRGDWEWVKWLPHAVHPERTDALGSIRLVAPTIGMLEAMLDDVLANRPRFDPEGAAARVPGAHLVVVLDGGEIAGSDHLASGAGVEGATLIDLTHEPPRGPDRYAMVLSVAEDGALTSTTADGDIALGRADSLSTVAAEALARQLAPLRLTEGAKGETPLSAELGLEELLELGDPYAFDPTDTWVPRPRRDRLRVKFGIRPDGTTIELDLKESAQDGMGPHGLLIGATGSGKSELLRTLVLALAVTHPPNSLNFALIDFKGGATFATLDKLPHTSAVITNLADELPLVDRMADAINGELLRRQELLRAAGNYSSLRDYEKARAAGAPLPEVPTLFVVCDEFSELLSARPDFIDIFVQIGRIGRALGVHLLLASQRLDEGRLRGLDAHLSYRIGLRTFSEMDSRSVLGVSDAFSLPSRPGHGFLRFGDEPMVRFRSAYVSGVHRADQPGPAATGDQEPVGLNVYSTAYVAPDVEEEEKPVETVPDEVDDDAVGESLMDILVARFAGRGTPAHQVWLPPLDEPPTIDQLFGELVVDPERGLRPKDDTFVGRLSAVFGVVDRPLDQRRDPLVLDLASGSGHAVVVGGPQSGKSTAVRSLIAGMAVTHTPREVQFYCLDFGGGSLASIRDLPHVGGVAGRQNVGAVRRTIAEVATILTERERRFAELDIDGMPSYRAMRANGTVDDPHGDVFLVIDGWLTLRKDFDDQEEIVSTIAARGLAYGVHLIGTVARSFDLRMQVRDLFGSKVELRLGDPIDTMIDRQGALRVPERSPGRGLGQSKHQILTALPRIDGRGTADDLSSGVADLVARIGQAWPGEPAPPVRMLPGRLPDIALPSDDPEKLALTVGIAEEDLAPVRFDFANDAHVVLIGDVDCGKTTFIRSMAKRITDTYTPEQARIIMIDHRRSLLGEVSKDHLLGYGTDTRMTGGYMQVLADAMKERLPGKDVTPEQLRGRNWWNGPEIFVLVDDYDLVLTMEENPMMPIMEYIAQGRDIGLHVIVTRRFGGAGRGLYEPFLNRLRDVGAIGMLMSGTKDEGPLLSGYRAEPLPPGRAKVITRRGNPKMVQLAWTPRPE</sequence>
<keyword evidence="2" id="KW-1003">Cell membrane</keyword>
<dbReference type="Gene3D" id="3.40.50.300">
    <property type="entry name" value="P-loop containing nucleotide triphosphate hydrolases"/>
    <property type="match status" value="3"/>
</dbReference>
<evidence type="ECO:0000256" key="1">
    <source>
        <dbReference type="ARBA" id="ARBA00004651"/>
    </source>
</evidence>
<feature type="transmembrane region" description="Helical" evidence="10">
    <location>
        <begin position="70"/>
        <end position="92"/>
    </location>
</feature>
<evidence type="ECO:0000256" key="4">
    <source>
        <dbReference type="ARBA" id="ARBA00022737"/>
    </source>
</evidence>
<dbReference type="Pfam" id="PF01580">
    <property type="entry name" value="FtsK_SpoIIIE"/>
    <property type="match status" value="2"/>
</dbReference>
<comment type="subcellular location">
    <subcellularLocation>
        <location evidence="1">Cell membrane</location>
        <topology evidence="1">Multi-pass membrane protein</topology>
    </subcellularLocation>
</comment>
<keyword evidence="6 9" id="KW-0067">ATP-binding</keyword>
<dbReference type="SMART" id="SM00382">
    <property type="entry name" value="AAA"/>
    <property type="match status" value="3"/>
</dbReference>
<keyword evidence="7 10" id="KW-1133">Transmembrane helix</keyword>
<dbReference type="RefSeq" id="WP_260193630.1">
    <property type="nucleotide sequence ID" value="NZ_JAFFZE010000016.1"/>
</dbReference>
<dbReference type="PANTHER" id="PTHR22683:SF1">
    <property type="entry name" value="TYPE VII SECRETION SYSTEM PROTEIN ESSC"/>
    <property type="match status" value="1"/>
</dbReference>
<feature type="domain" description="FtsK" evidence="11">
    <location>
        <begin position="1107"/>
        <end position="1287"/>
    </location>
</feature>
<gene>
    <name evidence="12" type="primary">eccCa</name>
    <name evidence="12" type="ORF">JT362_22535</name>
</gene>
<feature type="transmembrane region" description="Helical" evidence="10">
    <location>
        <begin position="38"/>
        <end position="58"/>
    </location>
</feature>
<dbReference type="InterPro" id="IPR027417">
    <property type="entry name" value="P-loop_NTPase"/>
</dbReference>
<evidence type="ECO:0000256" key="7">
    <source>
        <dbReference type="ARBA" id="ARBA00022989"/>
    </source>
</evidence>
<dbReference type="InterPro" id="IPR050206">
    <property type="entry name" value="FtsK/SpoIIIE/SftA"/>
</dbReference>
<keyword evidence="8 10" id="KW-0472">Membrane</keyword>
<dbReference type="InterPro" id="IPR002543">
    <property type="entry name" value="FtsK_dom"/>
</dbReference>
<dbReference type="InterPro" id="IPR023836">
    <property type="entry name" value="EccCa-like_Actinobacteria"/>
</dbReference>
<keyword evidence="3 10" id="KW-0812">Transmembrane</keyword>